<dbReference type="EC" id="3.1.1.-" evidence="3"/>
<dbReference type="AlphaFoldDB" id="A0A8H3GY63"/>
<reference evidence="5" key="1">
    <citation type="submission" date="2021-01" db="EMBL/GenBank/DDBJ databases">
        <authorList>
            <person name="Kaushik A."/>
        </authorList>
    </citation>
    <scope>NUCLEOTIDE SEQUENCE</scope>
    <source>
        <strain evidence="5">AG3-T5</strain>
    </source>
</reference>
<comment type="caution">
    <text evidence="5">The sequence shown here is derived from an EMBL/GenBank/DDBJ whole genome shotgun (WGS) entry which is preliminary data.</text>
</comment>
<evidence type="ECO:0000259" key="4">
    <source>
        <dbReference type="Pfam" id="PF00135"/>
    </source>
</evidence>
<dbReference type="Gene3D" id="3.40.50.1820">
    <property type="entry name" value="alpha/beta hydrolase"/>
    <property type="match status" value="1"/>
</dbReference>
<evidence type="ECO:0000313" key="6">
    <source>
        <dbReference type="Proteomes" id="UP000663841"/>
    </source>
</evidence>
<dbReference type="InterPro" id="IPR050309">
    <property type="entry name" value="Type-B_Carboxylest/Lipase"/>
</dbReference>
<evidence type="ECO:0000256" key="3">
    <source>
        <dbReference type="RuleBase" id="RU361235"/>
    </source>
</evidence>
<dbReference type="Proteomes" id="UP000663841">
    <property type="component" value="Unassembled WGS sequence"/>
</dbReference>
<protein>
    <recommendedName>
        <fullName evidence="3">Carboxylic ester hydrolase</fullName>
        <ecNumber evidence="3">3.1.1.-</ecNumber>
    </recommendedName>
</protein>
<evidence type="ECO:0000256" key="1">
    <source>
        <dbReference type="ARBA" id="ARBA00005964"/>
    </source>
</evidence>
<name>A0A8H3GY63_9AGAM</name>
<gene>
    <name evidence="5" type="ORF">RDB_LOCUS203422</name>
</gene>
<sequence length="533" mass="57618">MRPLLPFFLPVNCSIAAVPPTVDGANGVSYLGVRDATLNQDIFQGIPFAQPPVGSLRFKPPVAWVPSATHTTINATALGPSCYQGTNTIASVSEDCLTLNIRKVTNSSGNALLPVMVWIYGGGFYNGDIRGYTGRLLLPKAAKLGKPIIYVSFNYRLGVFGFPPGQASVNAGAQNLGLKDQRLALEWVHKNIAYFGGDPAKVTIFGESAGAISVAYQTMYNGGNIGGVFRGAIMQSGSPSARNTPAPSNTARESSYEFMVNATGCAKAVNTFECLRFAPIDQLSKANREVLNVPSEFRSQDQGPVAFGPTVVPGDLFLPAKPADIIHSGQFARVPFINGVQHDEGTMFAGNTSTTQEVINWLTSTRPGLTFGITDRRAVQELLAYYPDDPAAGSPYGSDTELFERPAQYKRLSSITGDLSYTFTQFLPTALPPYFAAQYGVRHTGEILFVFQNLPASATPELVQLADSITNYWTSFAYTLDPNPSGLRHEVYWPKYGANTTSLSLKGGDVTTTKDDYRQTEINFIINNPSLYN</sequence>
<dbReference type="EMBL" id="CAJMWW010000651">
    <property type="protein sequence ID" value="CAE6479639.1"/>
    <property type="molecule type" value="Genomic_DNA"/>
</dbReference>
<evidence type="ECO:0000256" key="2">
    <source>
        <dbReference type="ARBA" id="ARBA00022801"/>
    </source>
</evidence>
<dbReference type="PROSITE" id="PS00122">
    <property type="entry name" value="CARBOXYLESTERASE_B_1"/>
    <property type="match status" value="1"/>
</dbReference>
<dbReference type="SUPFAM" id="SSF53474">
    <property type="entry name" value="alpha/beta-Hydrolases"/>
    <property type="match status" value="1"/>
</dbReference>
<keyword evidence="2 3" id="KW-0378">Hydrolase</keyword>
<feature type="domain" description="Carboxylesterase type B" evidence="4">
    <location>
        <begin position="433"/>
        <end position="524"/>
    </location>
</feature>
<dbReference type="GO" id="GO:0016787">
    <property type="term" value="F:hydrolase activity"/>
    <property type="evidence" value="ECO:0007669"/>
    <property type="project" value="UniProtKB-KW"/>
</dbReference>
<evidence type="ECO:0000313" key="5">
    <source>
        <dbReference type="EMBL" id="CAE6479639.1"/>
    </source>
</evidence>
<proteinExistence type="inferred from homology"/>
<dbReference type="PANTHER" id="PTHR11559">
    <property type="entry name" value="CARBOXYLESTERASE"/>
    <property type="match status" value="1"/>
</dbReference>
<comment type="similarity">
    <text evidence="1 3">Belongs to the type-B carboxylesterase/lipase family.</text>
</comment>
<organism evidence="5 6">
    <name type="scientific">Rhizoctonia solani</name>
    <dbReference type="NCBI Taxonomy" id="456999"/>
    <lineage>
        <taxon>Eukaryota</taxon>
        <taxon>Fungi</taxon>
        <taxon>Dikarya</taxon>
        <taxon>Basidiomycota</taxon>
        <taxon>Agaricomycotina</taxon>
        <taxon>Agaricomycetes</taxon>
        <taxon>Cantharellales</taxon>
        <taxon>Ceratobasidiaceae</taxon>
        <taxon>Rhizoctonia</taxon>
    </lineage>
</organism>
<feature type="domain" description="Carboxylesterase type B" evidence="4">
    <location>
        <begin position="34"/>
        <end position="355"/>
    </location>
</feature>
<accession>A0A8H3GY63</accession>
<dbReference type="Pfam" id="PF00135">
    <property type="entry name" value="COesterase"/>
    <property type="match status" value="2"/>
</dbReference>
<dbReference type="InterPro" id="IPR029058">
    <property type="entry name" value="AB_hydrolase_fold"/>
</dbReference>
<dbReference type="InterPro" id="IPR002018">
    <property type="entry name" value="CarbesteraseB"/>
</dbReference>
<dbReference type="InterPro" id="IPR019826">
    <property type="entry name" value="Carboxylesterase_B_AS"/>
</dbReference>